<dbReference type="GO" id="GO:0016746">
    <property type="term" value="F:acyltransferase activity"/>
    <property type="evidence" value="ECO:0007669"/>
    <property type="project" value="UniProtKB-KW"/>
</dbReference>
<feature type="domain" description="N-acetyltransferase" evidence="3">
    <location>
        <begin position="1"/>
        <end position="165"/>
    </location>
</feature>
<gene>
    <name evidence="4" type="ORF">V6984_19185</name>
</gene>
<dbReference type="PANTHER" id="PTHR43420">
    <property type="entry name" value="ACETYLTRANSFERASE"/>
    <property type="match status" value="1"/>
</dbReference>
<dbReference type="EMBL" id="CP146256">
    <property type="protein sequence ID" value="XAH73601.1"/>
    <property type="molecule type" value="Genomic_DNA"/>
</dbReference>
<sequence>MDFRLAEIQDLAEIFTVVKASIKDMEANGIYQWDELYPAKRDFAGDIEKKHLFIGLKNQMIAVVYVINEECDEDYRNGAWEYPDDKYCVIHRLCVNPEFQHQGIGKIALEYAEKQMIDRGYQSVRLDAFSNNPFALKLYSKACYKNVGYAEWRKGRFFLMEKRLYS</sequence>
<name>A0ABZ3ETR7_9FIRM</name>
<evidence type="ECO:0000313" key="4">
    <source>
        <dbReference type="EMBL" id="XAH73601.1"/>
    </source>
</evidence>
<dbReference type="PROSITE" id="PS51186">
    <property type="entry name" value="GNAT"/>
    <property type="match status" value="1"/>
</dbReference>
<keyword evidence="1 4" id="KW-0808">Transferase</keyword>
<dbReference type="Gene3D" id="3.40.630.30">
    <property type="match status" value="1"/>
</dbReference>
<dbReference type="InterPro" id="IPR050680">
    <property type="entry name" value="YpeA/RimI_acetyltransf"/>
</dbReference>
<dbReference type="EC" id="2.3.1.-" evidence="4"/>
<keyword evidence="5" id="KW-1185">Reference proteome</keyword>
<evidence type="ECO:0000256" key="1">
    <source>
        <dbReference type="ARBA" id="ARBA00022679"/>
    </source>
</evidence>
<dbReference type="SUPFAM" id="SSF55729">
    <property type="entry name" value="Acyl-CoA N-acyltransferases (Nat)"/>
    <property type="match status" value="1"/>
</dbReference>
<evidence type="ECO:0000256" key="2">
    <source>
        <dbReference type="ARBA" id="ARBA00023315"/>
    </source>
</evidence>
<proteinExistence type="predicted"/>
<evidence type="ECO:0000313" key="5">
    <source>
        <dbReference type="Proteomes" id="UP001451571"/>
    </source>
</evidence>
<evidence type="ECO:0000259" key="3">
    <source>
        <dbReference type="PROSITE" id="PS51186"/>
    </source>
</evidence>
<dbReference type="Proteomes" id="UP001451571">
    <property type="component" value="Chromosome"/>
</dbReference>
<dbReference type="Pfam" id="PF00583">
    <property type="entry name" value="Acetyltransf_1"/>
    <property type="match status" value="1"/>
</dbReference>
<organism evidence="4 5">
    <name type="scientific">Kineothrix sedimenti</name>
    <dbReference type="NCBI Taxonomy" id="3123317"/>
    <lineage>
        <taxon>Bacteria</taxon>
        <taxon>Bacillati</taxon>
        <taxon>Bacillota</taxon>
        <taxon>Clostridia</taxon>
        <taxon>Lachnospirales</taxon>
        <taxon>Lachnospiraceae</taxon>
        <taxon>Kineothrix</taxon>
    </lineage>
</organism>
<dbReference type="InterPro" id="IPR000182">
    <property type="entry name" value="GNAT_dom"/>
</dbReference>
<reference evidence="4 5" key="1">
    <citation type="submission" date="2024-02" db="EMBL/GenBank/DDBJ databases">
        <title>Bacterial strain from lacustrine sediment.</title>
        <authorList>
            <person name="Petit C."/>
            <person name="Fadhlaoui K."/>
        </authorList>
    </citation>
    <scope>NUCLEOTIDE SEQUENCE [LARGE SCALE GENOMIC DNA]</scope>
    <source>
        <strain evidence="4 5">IPX-CK</strain>
    </source>
</reference>
<accession>A0ABZ3ETR7</accession>
<dbReference type="CDD" id="cd04301">
    <property type="entry name" value="NAT_SF"/>
    <property type="match status" value="1"/>
</dbReference>
<dbReference type="RefSeq" id="WP_342757205.1">
    <property type="nucleotide sequence ID" value="NZ_CP146256.1"/>
</dbReference>
<keyword evidence="2 4" id="KW-0012">Acyltransferase</keyword>
<dbReference type="InterPro" id="IPR016181">
    <property type="entry name" value="Acyl_CoA_acyltransferase"/>
</dbReference>
<protein>
    <submittedName>
        <fullName evidence="4">GNAT family N-acetyltransferase</fullName>
        <ecNumber evidence="4">2.3.1.-</ecNumber>
    </submittedName>
</protein>